<name>A0A6M0IK54_9BACT</name>
<reference evidence="1 2" key="1">
    <citation type="submission" date="2020-02" db="EMBL/GenBank/DDBJ databases">
        <title>Draft genome sequence of two Spirosoma agri KCTC 52727 and Spirosoma terrae KCTC 52035.</title>
        <authorList>
            <person name="Rojas J."/>
            <person name="Ambika Manirajan B."/>
            <person name="Ratering S."/>
            <person name="Suarez C."/>
            <person name="Schnell S."/>
        </authorList>
    </citation>
    <scope>NUCLEOTIDE SEQUENCE [LARGE SCALE GENOMIC DNA]</scope>
    <source>
        <strain evidence="1 2">KCTC 52727</strain>
    </source>
</reference>
<evidence type="ECO:0000313" key="2">
    <source>
        <dbReference type="Proteomes" id="UP000477386"/>
    </source>
</evidence>
<dbReference type="AlphaFoldDB" id="A0A6M0IK54"/>
<comment type="caution">
    <text evidence="1">The sequence shown here is derived from an EMBL/GenBank/DDBJ whole genome shotgun (WGS) entry which is preliminary data.</text>
</comment>
<organism evidence="1 2">
    <name type="scientific">Spirosoma agri</name>
    <dbReference type="NCBI Taxonomy" id="1987381"/>
    <lineage>
        <taxon>Bacteria</taxon>
        <taxon>Pseudomonadati</taxon>
        <taxon>Bacteroidota</taxon>
        <taxon>Cytophagia</taxon>
        <taxon>Cytophagales</taxon>
        <taxon>Cytophagaceae</taxon>
        <taxon>Spirosoma</taxon>
    </lineage>
</organism>
<accession>A0A6M0IK54</accession>
<protein>
    <submittedName>
        <fullName evidence="1">Uncharacterized protein</fullName>
    </submittedName>
</protein>
<dbReference type="Proteomes" id="UP000477386">
    <property type="component" value="Unassembled WGS sequence"/>
</dbReference>
<proteinExistence type="predicted"/>
<dbReference type="EMBL" id="JAAGNZ010000001">
    <property type="protein sequence ID" value="NEU67761.1"/>
    <property type="molecule type" value="Genomic_DNA"/>
</dbReference>
<keyword evidence="2" id="KW-1185">Reference proteome</keyword>
<evidence type="ECO:0000313" key="1">
    <source>
        <dbReference type="EMBL" id="NEU67761.1"/>
    </source>
</evidence>
<gene>
    <name evidence="1" type="ORF">GK091_12800</name>
</gene>
<dbReference type="RefSeq" id="WP_164038357.1">
    <property type="nucleotide sequence ID" value="NZ_JAAGNZ010000001.1"/>
</dbReference>
<sequence length="106" mass="12263">MKYYLRFLCYDDLSRRTTTQIHPDIVVPEPPRFGYGQGVRVGDDADDPFSWPQYVVANITHAKQEDDPANSGTNALVFQVFLARYEEWTQFSLPEMVLEAMRNEGE</sequence>